<comment type="caution">
    <text evidence="1">The sequence shown here is derived from an EMBL/GenBank/DDBJ whole genome shotgun (WGS) entry which is preliminary data.</text>
</comment>
<accession>A0ABR2SP23</accession>
<name>A0ABR2SP23_9ROSI</name>
<organism evidence="1 2">
    <name type="scientific">Hibiscus sabdariffa</name>
    <name type="common">roselle</name>
    <dbReference type="NCBI Taxonomy" id="183260"/>
    <lineage>
        <taxon>Eukaryota</taxon>
        <taxon>Viridiplantae</taxon>
        <taxon>Streptophyta</taxon>
        <taxon>Embryophyta</taxon>
        <taxon>Tracheophyta</taxon>
        <taxon>Spermatophyta</taxon>
        <taxon>Magnoliopsida</taxon>
        <taxon>eudicotyledons</taxon>
        <taxon>Gunneridae</taxon>
        <taxon>Pentapetalae</taxon>
        <taxon>rosids</taxon>
        <taxon>malvids</taxon>
        <taxon>Malvales</taxon>
        <taxon>Malvaceae</taxon>
        <taxon>Malvoideae</taxon>
        <taxon>Hibiscus</taxon>
    </lineage>
</organism>
<gene>
    <name evidence="1" type="ORF">V6N11_066844</name>
</gene>
<evidence type="ECO:0000313" key="1">
    <source>
        <dbReference type="EMBL" id="KAK9026995.1"/>
    </source>
</evidence>
<reference evidence="1 2" key="1">
    <citation type="journal article" date="2024" name="G3 (Bethesda)">
        <title>Genome assembly of Hibiscus sabdariffa L. provides insights into metabolisms of medicinal natural products.</title>
        <authorList>
            <person name="Kim T."/>
        </authorList>
    </citation>
    <scope>NUCLEOTIDE SEQUENCE [LARGE SCALE GENOMIC DNA]</scope>
    <source>
        <strain evidence="1">TK-2024</strain>
        <tissue evidence="1">Old leaves</tissue>
    </source>
</reference>
<sequence length="85" mass="9478">MFRRGCKKGLTSYLLSLESRNRKNRKSGQFWKQILLFRVLSDTGNAHVAVTVIIRAAAACAFADRVVAGHATAFRNPRMTVLLLS</sequence>
<proteinExistence type="predicted"/>
<dbReference type="Proteomes" id="UP001396334">
    <property type="component" value="Unassembled WGS sequence"/>
</dbReference>
<keyword evidence="2" id="KW-1185">Reference proteome</keyword>
<protein>
    <submittedName>
        <fullName evidence="1">Uncharacterized protein</fullName>
    </submittedName>
</protein>
<evidence type="ECO:0000313" key="2">
    <source>
        <dbReference type="Proteomes" id="UP001396334"/>
    </source>
</evidence>
<dbReference type="EMBL" id="JBBPBN010000012">
    <property type="protein sequence ID" value="KAK9026995.1"/>
    <property type="molecule type" value="Genomic_DNA"/>
</dbReference>